<organism evidence="1 2">
    <name type="scientific">Eumeta variegata</name>
    <name type="common">Bagworm moth</name>
    <name type="synonym">Eumeta japonica</name>
    <dbReference type="NCBI Taxonomy" id="151549"/>
    <lineage>
        <taxon>Eukaryota</taxon>
        <taxon>Metazoa</taxon>
        <taxon>Ecdysozoa</taxon>
        <taxon>Arthropoda</taxon>
        <taxon>Hexapoda</taxon>
        <taxon>Insecta</taxon>
        <taxon>Pterygota</taxon>
        <taxon>Neoptera</taxon>
        <taxon>Endopterygota</taxon>
        <taxon>Lepidoptera</taxon>
        <taxon>Glossata</taxon>
        <taxon>Ditrysia</taxon>
        <taxon>Tineoidea</taxon>
        <taxon>Psychidae</taxon>
        <taxon>Oiketicinae</taxon>
        <taxon>Eumeta</taxon>
    </lineage>
</organism>
<dbReference type="AlphaFoldDB" id="A0A4C1TRV3"/>
<gene>
    <name evidence="1" type="ORF">EVAR_101719_1</name>
</gene>
<evidence type="ECO:0000313" key="1">
    <source>
        <dbReference type="EMBL" id="GBP16732.1"/>
    </source>
</evidence>
<accession>A0A4C1TRV3</accession>
<keyword evidence="2" id="KW-1185">Reference proteome</keyword>
<dbReference type="EMBL" id="BGZK01006111">
    <property type="protein sequence ID" value="GBP16732.1"/>
    <property type="molecule type" value="Genomic_DNA"/>
</dbReference>
<comment type="caution">
    <text evidence="1">The sequence shown here is derived from an EMBL/GenBank/DDBJ whole genome shotgun (WGS) entry which is preliminary data.</text>
</comment>
<protein>
    <submittedName>
        <fullName evidence="1">Uncharacterized protein</fullName>
    </submittedName>
</protein>
<dbReference type="Proteomes" id="UP000299102">
    <property type="component" value="Unassembled WGS sequence"/>
</dbReference>
<proteinExistence type="predicted"/>
<reference evidence="1 2" key="1">
    <citation type="journal article" date="2019" name="Commun. Biol.">
        <title>The bagworm genome reveals a unique fibroin gene that provides high tensile strength.</title>
        <authorList>
            <person name="Kono N."/>
            <person name="Nakamura H."/>
            <person name="Ohtoshi R."/>
            <person name="Tomita M."/>
            <person name="Numata K."/>
            <person name="Arakawa K."/>
        </authorList>
    </citation>
    <scope>NUCLEOTIDE SEQUENCE [LARGE SCALE GENOMIC DNA]</scope>
</reference>
<name>A0A4C1TRV3_EUMVA</name>
<sequence length="77" mass="8796">MPLEFIELVAPFPPPEGEKSFFLCDHLSAGYRLQYQNQDCFPNTLKIPSIRTAVFESTDELSSISEMSAAYRHAKRQ</sequence>
<feature type="non-terminal residue" evidence="1">
    <location>
        <position position="77"/>
    </location>
</feature>
<evidence type="ECO:0000313" key="2">
    <source>
        <dbReference type="Proteomes" id="UP000299102"/>
    </source>
</evidence>